<accession>A0A074J5V7</accession>
<comment type="caution">
    <text evidence="1">The sequence shown here is derived from an EMBL/GenBank/DDBJ whole genome shotgun (WGS) entry which is preliminary data.</text>
</comment>
<gene>
    <name evidence="1" type="ORF">TP2_10500</name>
</gene>
<dbReference type="RefSeq" id="WP_051692606.1">
    <property type="nucleotide sequence ID" value="NZ_AUND01000034.1"/>
</dbReference>
<dbReference type="STRING" id="1353537.TP2_10500"/>
<dbReference type="OrthoDB" id="7876148at2"/>
<organism evidence="1 2">
    <name type="scientific">Thioclava pacifica DSM 10166</name>
    <dbReference type="NCBI Taxonomy" id="1353537"/>
    <lineage>
        <taxon>Bacteria</taxon>
        <taxon>Pseudomonadati</taxon>
        <taxon>Pseudomonadota</taxon>
        <taxon>Alphaproteobacteria</taxon>
        <taxon>Rhodobacterales</taxon>
        <taxon>Paracoccaceae</taxon>
        <taxon>Thioclava</taxon>
    </lineage>
</organism>
<name>A0A074J5V7_9RHOB</name>
<protein>
    <submittedName>
        <fullName evidence="1">Uncharacterized protein</fullName>
    </submittedName>
</protein>
<dbReference type="AlphaFoldDB" id="A0A074J5V7"/>
<evidence type="ECO:0000313" key="1">
    <source>
        <dbReference type="EMBL" id="KEO51899.1"/>
    </source>
</evidence>
<reference evidence="1 2" key="1">
    <citation type="submission" date="2013-07" db="EMBL/GenBank/DDBJ databases">
        <title>Thioclava pacifica DSM 10166 Genome Sequencing.</title>
        <authorList>
            <person name="Lai Q."/>
            <person name="Shao Z."/>
        </authorList>
    </citation>
    <scope>NUCLEOTIDE SEQUENCE [LARGE SCALE GENOMIC DNA]</scope>
    <source>
        <strain evidence="1 2">DSM 10166</strain>
    </source>
</reference>
<dbReference type="eggNOG" id="ENOG5031BZ6">
    <property type="taxonomic scope" value="Bacteria"/>
</dbReference>
<keyword evidence="2" id="KW-1185">Reference proteome</keyword>
<sequence length="98" mass="10841">MALIDELAEKLAAETMEAMRKYGNDRLFMEVGDYIGTSSPSLQEAFMTACRLHMAEQRGRTYFEKRLRELDANARKAAIAAAAAEAQAKTPGKPEDEA</sequence>
<evidence type="ECO:0000313" key="2">
    <source>
        <dbReference type="Proteomes" id="UP000027432"/>
    </source>
</evidence>
<dbReference type="Proteomes" id="UP000027432">
    <property type="component" value="Unassembled WGS sequence"/>
</dbReference>
<dbReference type="EMBL" id="AUND01000034">
    <property type="protein sequence ID" value="KEO51899.1"/>
    <property type="molecule type" value="Genomic_DNA"/>
</dbReference>
<proteinExistence type="predicted"/>